<feature type="region of interest" description="Disordered" evidence="1">
    <location>
        <begin position="43"/>
        <end position="108"/>
    </location>
</feature>
<feature type="compositionally biased region" description="Low complexity" evidence="1">
    <location>
        <begin position="91"/>
        <end position="108"/>
    </location>
</feature>
<protein>
    <submittedName>
        <fullName evidence="2">CG11656</fullName>
    </submittedName>
</protein>
<keyword evidence="3" id="KW-1185">Reference proteome</keyword>
<dbReference type="AlphaFoldDB" id="A0A0M4EGG0"/>
<reference evidence="2 3" key="1">
    <citation type="submission" date="2015-08" db="EMBL/GenBank/DDBJ databases">
        <title>Ancestral chromatin configuration constrains chromatin evolution on differentiating sex chromosomes in Drosophila.</title>
        <authorList>
            <person name="Zhou Q."/>
            <person name="Bachtrog D."/>
        </authorList>
    </citation>
    <scope>NUCLEOTIDE SEQUENCE [LARGE SCALE GENOMIC DNA]</scope>
    <source>
        <tissue evidence="2">Whole larvae</tissue>
    </source>
</reference>
<dbReference type="OMA" id="MCWATEI"/>
<dbReference type="Proteomes" id="UP000494163">
    <property type="component" value="Chromosome 3R"/>
</dbReference>
<evidence type="ECO:0000313" key="2">
    <source>
        <dbReference type="EMBL" id="ALC47454.1"/>
    </source>
</evidence>
<dbReference type="EMBL" id="CP012526">
    <property type="protein sequence ID" value="ALC47454.1"/>
    <property type="molecule type" value="Genomic_DNA"/>
</dbReference>
<dbReference type="OrthoDB" id="8012038at2759"/>
<proteinExistence type="predicted"/>
<feature type="non-terminal residue" evidence="2">
    <location>
        <position position="1"/>
    </location>
</feature>
<organism evidence="2 3">
    <name type="scientific">Drosophila busckii</name>
    <name type="common">Fruit fly</name>
    <dbReference type="NCBI Taxonomy" id="30019"/>
    <lineage>
        <taxon>Eukaryota</taxon>
        <taxon>Metazoa</taxon>
        <taxon>Ecdysozoa</taxon>
        <taxon>Arthropoda</taxon>
        <taxon>Hexapoda</taxon>
        <taxon>Insecta</taxon>
        <taxon>Pterygota</taxon>
        <taxon>Neoptera</taxon>
        <taxon>Endopterygota</taxon>
        <taxon>Diptera</taxon>
        <taxon>Brachycera</taxon>
        <taxon>Muscomorpha</taxon>
        <taxon>Ephydroidea</taxon>
        <taxon>Drosophilidae</taxon>
        <taxon>Drosophila</taxon>
    </lineage>
</organism>
<sequence>KMMNKDKLSDELLARIRSELVAIMEEDVTNGTDRKISYERLMQPTPLPTLEPTKKTSHKKKLQGKPSMVNTKTTFRQAVGGKSIAMKPTSERSSAGQQSSSEASTSSTSLLEMLHAEKKALHSSRHSSVEFMESPTMKGMDEDLQKMQLELKKSYELFQGIGEKLEAISFGGLKTRIRDLHLNSMANDLGKVTTMELQKLFESSYLHNRLDKLTADVSHDFRRHPGEFGDIPELSTFFQACSQLEHGLETLKQQRKSSSDLEKRLCWATEIAYDRMEEIRNAVGNKPKTNF</sequence>
<gene>
    <name evidence="2" type="ORF">Dbus_chr3Rg2204</name>
</gene>
<name>A0A0M4EGG0_DROBS</name>
<evidence type="ECO:0000313" key="3">
    <source>
        <dbReference type="Proteomes" id="UP000494163"/>
    </source>
</evidence>
<accession>A0A0M4EGG0</accession>
<evidence type="ECO:0000256" key="1">
    <source>
        <dbReference type="SAM" id="MobiDB-lite"/>
    </source>
</evidence>